<dbReference type="SUPFAM" id="SSF54506">
    <property type="entry name" value="Diaminopimelate epimerase-like"/>
    <property type="match status" value="1"/>
</dbReference>
<evidence type="ECO:0000256" key="3">
    <source>
        <dbReference type="PIRSR" id="PIRSR016184-1"/>
    </source>
</evidence>
<protein>
    <submittedName>
        <fullName evidence="4">Putative isomerase YddE</fullName>
        <ecNumber evidence="4">5.1.-.-</ecNumber>
    </submittedName>
</protein>
<dbReference type="EC" id="5.1.-.-" evidence="4"/>
<name>A0A0H5CYI5_9RHOB</name>
<dbReference type="Proteomes" id="UP000043764">
    <property type="component" value="Unassembled WGS sequence"/>
</dbReference>
<keyword evidence="2 4" id="KW-0413">Isomerase</keyword>
<dbReference type="InterPro" id="IPR003719">
    <property type="entry name" value="Phenazine_PhzF-like"/>
</dbReference>
<feature type="active site" evidence="3">
    <location>
        <position position="54"/>
    </location>
</feature>
<dbReference type="Pfam" id="PF02567">
    <property type="entry name" value="PhzC-PhzF"/>
    <property type="match status" value="1"/>
</dbReference>
<dbReference type="GO" id="GO:0016853">
    <property type="term" value="F:isomerase activity"/>
    <property type="evidence" value="ECO:0007669"/>
    <property type="project" value="UniProtKB-KW"/>
</dbReference>
<reference evidence="5" key="1">
    <citation type="submission" date="2015-05" db="EMBL/GenBank/DDBJ databases">
        <authorList>
            <person name="Rodrigo-Torres Lidia"/>
            <person name="Arahal R.David."/>
        </authorList>
    </citation>
    <scope>NUCLEOTIDE SEQUENCE [LARGE SCALE GENOMIC DNA]</scope>
    <source>
        <strain evidence="5">CECT 7321</strain>
    </source>
</reference>
<organism evidence="4 5">
    <name type="scientific">Phaeobacter italicus</name>
    <dbReference type="NCBI Taxonomy" id="481446"/>
    <lineage>
        <taxon>Bacteria</taxon>
        <taxon>Pseudomonadati</taxon>
        <taxon>Pseudomonadota</taxon>
        <taxon>Alphaproteobacteria</taxon>
        <taxon>Rhodobacterales</taxon>
        <taxon>Roseobacteraceae</taxon>
        <taxon>Phaeobacter</taxon>
    </lineage>
</organism>
<dbReference type="PIRSF" id="PIRSF016184">
    <property type="entry name" value="PhzC_PhzF"/>
    <property type="match status" value="1"/>
</dbReference>
<gene>
    <name evidence="4" type="primary">yddE_1</name>
    <name evidence="4" type="ORF">NIT7321_00788</name>
</gene>
<proteinExistence type="inferred from homology"/>
<dbReference type="EMBL" id="CVRL01000008">
    <property type="protein sequence ID" value="CRL09951.1"/>
    <property type="molecule type" value="Genomic_DNA"/>
</dbReference>
<evidence type="ECO:0000256" key="2">
    <source>
        <dbReference type="ARBA" id="ARBA00023235"/>
    </source>
</evidence>
<dbReference type="GO" id="GO:0005737">
    <property type="term" value="C:cytoplasm"/>
    <property type="evidence" value="ECO:0007669"/>
    <property type="project" value="TreeGrafter"/>
</dbReference>
<dbReference type="AlphaFoldDB" id="A0A0H5CYI5"/>
<dbReference type="PANTHER" id="PTHR13774:SF39">
    <property type="entry name" value="BIOSYNTHESIS PROTEIN, PUTATIVE-RELATED"/>
    <property type="match status" value="1"/>
</dbReference>
<dbReference type="NCBIfam" id="TIGR00654">
    <property type="entry name" value="PhzF_family"/>
    <property type="match status" value="1"/>
</dbReference>
<evidence type="ECO:0000256" key="1">
    <source>
        <dbReference type="ARBA" id="ARBA00008270"/>
    </source>
</evidence>
<dbReference type="PANTHER" id="PTHR13774">
    <property type="entry name" value="PHENAZINE BIOSYNTHESIS PROTEIN"/>
    <property type="match status" value="1"/>
</dbReference>
<evidence type="ECO:0000313" key="4">
    <source>
        <dbReference type="EMBL" id="CRL09951.1"/>
    </source>
</evidence>
<dbReference type="Gene3D" id="3.10.310.10">
    <property type="entry name" value="Diaminopimelate Epimerase, Chain A, domain 1"/>
    <property type="match status" value="2"/>
</dbReference>
<comment type="similarity">
    <text evidence="1">Belongs to the PhzF family.</text>
</comment>
<evidence type="ECO:0000313" key="5">
    <source>
        <dbReference type="Proteomes" id="UP000043764"/>
    </source>
</evidence>
<accession>A0A0H5CYI5</accession>
<keyword evidence="5" id="KW-1185">Reference proteome</keyword>
<dbReference type="RefSeq" id="WP_050672648.1">
    <property type="nucleotide sequence ID" value="NZ_CVRL01000008.1"/>
</dbReference>
<sequence length="298" mass="31547">MTTTHISPDLGNLRRIAAFSSGHEGGNPAGVLITDHAPNDSEMQAIAAEVGYSETAFASPDGDHWRVRYFSPEGEVDFCGHATIALGRALSDLKGPARYDLRINAGDISVASHTDDSGKTLIELQSPPTRSGPAEGAVLAEALALFDLTEEDLDPALPPAIANAGNDHLVLALRQRDRLARMEYDLADGRRLMERHGLTTINLILAGEDGLFVSRNAFAIGGVLEDPATGAAAAALAGYLRDIDWPLDWSPKEAADAARAEIRIEQGDDMGVPSRLRLSISPEKGAPVAVSGQARDIA</sequence>